<proteinExistence type="predicted"/>
<dbReference type="PANTHER" id="PTHR10605">
    <property type="entry name" value="HEPARAN SULFATE SULFOTRANSFERASE"/>
    <property type="match status" value="1"/>
</dbReference>
<reference evidence="4 5" key="1">
    <citation type="submission" date="2021-05" db="EMBL/GenBank/DDBJ databases">
        <title>Complete genome of Nocardioides aquaticus KCTC 9944T isolated from meromictic and hypersaline Ekho Lake, Antarctica.</title>
        <authorList>
            <person name="Hwang K."/>
            <person name="Kim K.M."/>
            <person name="Choe H."/>
        </authorList>
    </citation>
    <scope>NUCLEOTIDE SEQUENCE [LARGE SCALE GENOMIC DNA]</scope>
    <source>
        <strain evidence="4 5">KCTC 9944</strain>
    </source>
</reference>
<dbReference type="RefSeq" id="WP_214057993.1">
    <property type="nucleotide sequence ID" value="NZ_BAAAHS010000221.1"/>
</dbReference>
<evidence type="ECO:0000256" key="2">
    <source>
        <dbReference type="ARBA" id="ARBA00023180"/>
    </source>
</evidence>
<name>A0ABX8EIB0_9ACTN</name>
<dbReference type="InterPro" id="IPR027417">
    <property type="entry name" value="P-loop_NTPase"/>
</dbReference>
<evidence type="ECO:0000313" key="5">
    <source>
        <dbReference type="Proteomes" id="UP000679307"/>
    </source>
</evidence>
<protein>
    <recommendedName>
        <fullName evidence="3">Sulfotransferase domain-containing protein</fullName>
    </recommendedName>
</protein>
<evidence type="ECO:0000259" key="3">
    <source>
        <dbReference type="Pfam" id="PF00685"/>
    </source>
</evidence>
<dbReference type="SUPFAM" id="SSF52540">
    <property type="entry name" value="P-loop containing nucleoside triphosphate hydrolases"/>
    <property type="match status" value="1"/>
</dbReference>
<keyword evidence="2" id="KW-0325">Glycoprotein</keyword>
<dbReference type="InterPro" id="IPR037359">
    <property type="entry name" value="NST/OST"/>
</dbReference>
<keyword evidence="1" id="KW-0808">Transferase</keyword>
<gene>
    <name evidence="4" type="ORF">ENKNEFLB_00785</name>
</gene>
<evidence type="ECO:0000256" key="1">
    <source>
        <dbReference type="ARBA" id="ARBA00022679"/>
    </source>
</evidence>
<dbReference type="Pfam" id="PF00685">
    <property type="entry name" value="Sulfotransfer_1"/>
    <property type="match status" value="1"/>
</dbReference>
<dbReference type="PANTHER" id="PTHR10605:SF56">
    <property type="entry name" value="BIFUNCTIONAL HEPARAN SULFATE N-DEACETYLASE_N-SULFOTRANSFERASE"/>
    <property type="match status" value="1"/>
</dbReference>
<dbReference type="InterPro" id="IPR000863">
    <property type="entry name" value="Sulfotransferase_dom"/>
</dbReference>
<evidence type="ECO:0000313" key="4">
    <source>
        <dbReference type="EMBL" id="QVT78408.1"/>
    </source>
</evidence>
<dbReference type="Proteomes" id="UP000679307">
    <property type="component" value="Chromosome"/>
</dbReference>
<keyword evidence="5" id="KW-1185">Reference proteome</keyword>
<sequence length="311" mass="35205">MSRPTGRGIGGVRRSPAAARARALLPDPVVSGIRSAVRSYGSATASRRPAPEFLVIGAKKGGTTSVINWLLRHPQVMGMIPRAQSAKSPHYFDINYWRGQSWYLSHFPTYAARSRRAGKVGLPQQTGESSPYYLFHPYAAERIRATTPDARLIAILREPVSRAYSNYWDRVATGNETLSSFEEAVAAEPARLARPESALADPRAYDFDHDHHAYLRRGEYAPQLRRYFEAFPREQLLVLTFDELRTDAEGVFQQVQQHLGLEDHALDQSLEAFNVRTDYPKIDPRTRDRLRDHFAPHNAELEQLLGRPLGW</sequence>
<accession>A0ABX8EIB0</accession>
<dbReference type="Gene3D" id="3.40.50.300">
    <property type="entry name" value="P-loop containing nucleotide triphosphate hydrolases"/>
    <property type="match status" value="1"/>
</dbReference>
<organism evidence="4 5">
    <name type="scientific">Nocardioides aquaticus</name>
    <dbReference type="NCBI Taxonomy" id="160826"/>
    <lineage>
        <taxon>Bacteria</taxon>
        <taxon>Bacillati</taxon>
        <taxon>Actinomycetota</taxon>
        <taxon>Actinomycetes</taxon>
        <taxon>Propionibacteriales</taxon>
        <taxon>Nocardioidaceae</taxon>
        <taxon>Nocardioides</taxon>
    </lineage>
</organism>
<feature type="domain" description="Sulfotransferase" evidence="3">
    <location>
        <begin position="52"/>
        <end position="271"/>
    </location>
</feature>
<dbReference type="EMBL" id="CP075371">
    <property type="protein sequence ID" value="QVT78408.1"/>
    <property type="molecule type" value="Genomic_DNA"/>
</dbReference>